<dbReference type="PANTHER" id="PTHR42791">
    <property type="entry name" value="GNAT FAMILY ACETYLTRANSFERASE"/>
    <property type="match status" value="1"/>
</dbReference>
<evidence type="ECO:0000259" key="1">
    <source>
        <dbReference type="PROSITE" id="PS51186"/>
    </source>
</evidence>
<gene>
    <name evidence="2" type="ORF">SAMN04489726_6515</name>
</gene>
<dbReference type="InterPro" id="IPR000182">
    <property type="entry name" value="GNAT_dom"/>
</dbReference>
<feature type="domain" description="N-acetyltransferase" evidence="1">
    <location>
        <begin position="7"/>
        <end position="205"/>
    </location>
</feature>
<dbReference type="GO" id="GO:0016747">
    <property type="term" value="F:acyltransferase activity, transferring groups other than amino-acyl groups"/>
    <property type="evidence" value="ECO:0007669"/>
    <property type="project" value="InterPro"/>
</dbReference>
<name>A0A1H0B735_ALLAB</name>
<dbReference type="SUPFAM" id="SSF55729">
    <property type="entry name" value="Acyl-CoA N-acyltransferases (Nat)"/>
    <property type="match status" value="1"/>
</dbReference>
<dbReference type="EMBL" id="LT629701">
    <property type="protein sequence ID" value="SDN41495.1"/>
    <property type="molecule type" value="Genomic_DNA"/>
</dbReference>
<sequence length="205" mass="22481">MASTGGLVVRSATRADLPRITAVLGRAFQDDPFMAWLVPGAGRRRRQLPRFFALNARDEHFRLGSIEVAERDSVLQGAGLHAGEGPSLGAALPDDLILRLRLAMVAGSRTSEVLKGFELLEAARPADPHWYGRFVGADPDRTGRGVGARLLRSVVNHCDAKGLPLYFEISNHDPVGRYERIGCEVHGKVVLPNGPELITFWREPR</sequence>
<dbReference type="RefSeq" id="WP_030426936.1">
    <property type="nucleotide sequence ID" value="NZ_JOEF01000001.1"/>
</dbReference>
<organism evidence="2 3">
    <name type="scientific">Allokutzneria albata</name>
    <name type="common">Kibdelosporangium albatum</name>
    <dbReference type="NCBI Taxonomy" id="211114"/>
    <lineage>
        <taxon>Bacteria</taxon>
        <taxon>Bacillati</taxon>
        <taxon>Actinomycetota</taxon>
        <taxon>Actinomycetes</taxon>
        <taxon>Pseudonocardiales</taxon>
        <taxon>Pseudonocardiaceae</taxon>
        <taxon>Allokutzneria</taxon>
    </lineage>
</organism>
<dbReference type="PROSITE" id="PS51186">
    <property type="entry name" value="GNAT"/>
    <property type="match status" value="1"/>
</dbReference>
<dbReference type="Proteomes" id="UP000183376">
    <property type="component" value="Chromosome I"/>
</dbReference>
<dbReference type="AlphaFoldDB" id="A0A1H0B735"/>
<keyword evidence="3" id="KW-1185">Reference proteome</keyword>
<dbReference type="eggNOG" id="COG0456">
    <property type="taxonomic scope" value="Bacteria"/>
</dbReference>
<evidence type="ECO:0000313" key="3">
    <source>
        <dbReference type="Proteomes" id="UP000183376"/>
    </source>
</evidence>
<dbReference type="STRING" id="211114.SAMN04489726_6515"/>
<evidence type="ECO:0000313" key="2">
    <source>
        <dbReference type="EMBL" id="SDN41495.1"/>
    </source>
</evidence>
<dbReference type="InterPro" id="IPR016181">
    <property type="entry name" value="Acyl_CoA_acyltransferase"/>
</dbReference>
<accession>A0A1H0B735</accession>
<dbReference type="InterPro" id="IPR052523">
    <property type="entry name" value="Trichothecene_AcTrans"/>
</dbReference>
<dbReference type="PANTHER" id="PTHR42791:SF1">
    <property type="entry name" value="N-ACETYLTRANSFERASE DOMAIN-CONTAINING PROTEIN"/>
    <property type="match status" value="1"/>
</dbReference>
<proteinExistence type="predicted"/>
<protein>
    <recommendedName>
        <fullName evidence="1">N-acetyltransferase domain-containing protein</fullName>
    </recommendedName>
</protein>
<reference evidence="2 3" key="1">
    <citation type="submission" date="2016-10" db="EMBL/GenBank/DDBJ databases">
        <authorList>
            <person name="de Groot N.N."/>
        </authorList>
    </citation>
    <scope>NUCLEOTIDE SEQUENCE [LARGE SCALE GENOMIC DNA]</scope>
    <source>
        <strain evidence="2 3">DSM 44149</strain>
    </source>
</reference>
<dbReference type="Gene3D" id="3.40.630.30">
    <property type="match status" value="1"/>
</dbReference>
<dbReference type="OrthoDB" id="7057833at2"/>